<evidence type="ECO:0000256" key="8">
    <source>
        <dbReference type="ARBA" id="ARBA00039057"/>
    </source>
</evidence>
<evidence type="ECO:0000256" key="7">
    <source>
        <dbReference type="ARBA" id="ARBA00039055"/>
    </source>
</evidence>
<accession>A0AAV0DTG6</accession>
<keyword evidence="3" id="KW-0560">Oxidoreductase</keyword>
<dbReference type="EMBL" id="CAMAPF010000145">
    <property type="protein sequence ID" value="CAH9107961.1"/>
    <property type="molecule type" value="Genomic_DNA"/>
</dbReference>
<keyword evidence="17" id="KW-1185">Reference proteome</keyword>
<dbReference type="GO" id="GO:0047890">
    <property type="term" value="F:flavanone 4-reductase activity"/>
    <property type="evidence" value="ECO:0007669"/>
    <property type="project" value="UniProtKB-EC"/>
</dbReference>
<evidence type="ECO:0000256" key="3">
    <source>
        <dbReference type="ARBA" id="ARBA00023002"/>
    </source>
</evidence>
<organism evidence="16 17">
    <name type="scientific">Cuscuta epithymum</name>
    <dbReference type="NCBI Taxonomy" id="186058"/>
    <lineage>
        <taxon>Eukaryota</taxon>
        <taxon>Viridiplantae</taxon>
        <taxon>Streptophyta</taxon>
        <taxon>Embryophyta</taxon>
        <taxon>Tracheophyta</taxon>
        <taxon>Spermatophyta</taxon>
        <taxon>Magnoliopsida</taxon>
        <taxon>eudicotyledons</taxon>
        <taxon>Gunneridae</taxon>
        <taxon>Pentapetalae</taxon>
        <taxon>asterids</taxon>
        <taxon>lamiids</taxon>
        <taxon>Solanales</taxon>
        <taxon>Convolvulaceae</taxon>
        <taxon>Cuscuteae</taxon>
        <taxon>Cuscuta</taxon>
        <taxon>Cuscuta subgen. Cuscuta</taxon>
    </lineage>
</organism>
<dbReference type="Proteomes" id="UP001152523">
    <property type="component" value="Unassembled WGS sequence"/>
</dbReference>
<evidence type="ECO:0000313" key="17">
    <source>
        <dbReference type="Proteomes" id="UP001152523"/>
    </source>
</evidence>
<comment type="function">
    <text evidence="6">Bifunctional enzyme involved in flavonoid metabolism.</text>
</comment>
<proteinExistence type="inferred from homology"/>
<evidence type="ECO:0000256" key="6">
    <source>
        <dbReference type="ARBA" id="ARBA00037100"/>
    </source>
</evidence>
<evidence type="ECO:0000256" key="10">
    <source>
        <dbReference type="ARBA" id="ARBA00042087"/>
    </source>
</evidence>
<comment type="pathway">
    <text evidence="1">Pigment biosynthesis; anthocyanin biosynthesis.</text>
</comment>
<evidence type="ECO:0000259" key="15">
    <source>
        <dbReference type="Pfam" id="PF01370"/>
    </source>
</evidence>
<comment type="catalytic activity">
    <reaction evidence="13">
        <text>a (2R,3S,4S)-leucoanthocyanidin + NADP(+) = a (2R,3R)-dihydroflavonol + NADPH + H(+)</text>
        <dbReference type="Rhea" id="RHEA:54444"/>
        <dbReference type="ChEBI" id="CHEBI:15378"/>
        <dbReference type="ChEBI" id="CHEBI:57783"/>
        <dbReference type="ChEBI" id="CHEBI:58349"/>
        <dbReference type="ChEBI" id="CHEBI:138176"/>
        <dbReference type="ChEBI" id="CHEBI:138188"/>
        <dbReference type="EC" id="1.1.1.219"/>
    </reaction>
</comment>
<dbReference type="GO" id="GO:0045552">
    <property type="term" value="F:dihydroflavanol 4-reductase activity"/>
    <property type="evidence" value="ECO:0007669"/>
    <property type="project" value="UniProtKB-EC"/>
</dbReference>
<feature type="domain" description="NAD-dependent epimerase/dehydratase" evidence="15">
    <location>
        <begin position="26"/>
        <end position="276"/>
    </location>
</feature>
<dbReference type="FunFam" id="3.40.50.720:FF:000085">
    <property type="entry name" value="Dihydroflavonol reductase"/>
    <property type="match status" value="1"/>
</dbReference>
<dbReference type="Pfam" id="PF01370">
    <property type="entry name" value="Epimerase"/>
    <property type="match status" value="1"/>
</dbReference>
<dbReference type="EC" id="1.1.1.234" evidence="7"/>
<comment type="similarity">
    <text evidence="5">Belongs to the NAD(P)-dependent epimerase/dehydratase family. Dihydroflavonol-4-reductase subfamily.</text>
</comment>
<evidence type="ECO:0000256" key="13">
    <source>
        <dbReference type="ARBA" id="ARBA00049132"/>
    </source>
</evidence>
<keyword evidence="4" id="KW-0284">Flavonoid biosynthesis</keyword>
<name>A0AAV0DTG6_9ASTE</name>
<dbReference type="PANTHER" id="PTHR10366">
    <property type="entry name" value="NAD DEPENDENT EPIMERASE/DEHYDRATASE"/>
    <property type="match status" value="1"/>
</dbReference>
<dbReference type="GO" id="GO:0009813">
    <property type="term" value="P:flavonoid biosynthetic process"/>
    <property type="evidence" value="ECO:0007669"/>
    <property type="project" value="UniProtKB-KW"/>
</dbReference>
<evidence type="ECO:0000313" key="16">
    <source>
        <dbReference type="EMBL" id="CAH9107961.1"/>
    </source>
</evidence>
<evidence type="ECO:0000256" key="9">
    <source>
        <dbReference type="ARBA" id="ARBA00039963"/>
    </source>
</evidence>
<evidence type="ECO:0000256" key="5">
    <source>
        <dbReference type="ARBA" id="ARBA00023445"/>
    </source>
</evidence>
<evidence type="ECO:0000256" key="14">
    <source>
        <dbReference type="SAM" id="MobiDB-lite"/>
    </source>
</evidence>
<sequence length="356" mass="38979">MEVLQQPIRNTAGEEGTETGNRLTYCVTGGSGFIGSWLLKSLLQKGYNVNATVRHPEKALHLLKLSDRLKLFKADLNEEGSFDEAVRGCDGVFHVAASMEFGLQEKHNNDNYVQEHVIDPAIRGTINVLKSCLKAYSVKRVVFTSSISTMTGQDSSGKLRPVVDETCNIPTEHVWKTKPSGWVYSIAKVSTEEAAFRFANENGIDLVSVISPTVAGPFSTSTVPSSIRFLLSPITGDAGLLPILASVNSRMGSIAVVHVEDICSAHIFLMENDKAKGRYFCCARNISISELIARLTEEYPIPNAPSLIMQDDNLQPPTISSKKLMDLGYSFKHGVQGIIQDTIQSCIEHGFLPCKQ</sequence>
<feature type="region of interest" description="Disordered" evidence="14">
    <location>
        <begin position="1"/>
        <end position="20"/>
    </location>
</feature>
<protein>
    <recommendedName>
        <fullName evidence="9">Dihydroflavonol 4-reductase</fullName>
        <ecNumber evidence="8">1.1.1.219</ecNumber>
        <ecNumber evidence="7">1.1.1.234</ecNumber>
    </recommendedName>
    <alternativeName>
        <fullName evidence="11">Dihydrokaempferol 4-reductase</fullName>
    </alternativeName>
    <alternativeName>
        <fullName evidence="10">Flavanone 4-reductase</fullName>
    </alternativeName>
</protein>
<dbReference type="SUPFAM" id="SSF51735">
    <property type="entry name" value="NAD(P)-binding Rossmann-fold domains"/>
    <property type="match status" value="1"/>
</dbReference>
<dbReference type="EC" id="1.1.1.219" evidence="8"/>
<comment type="caution">
    <text evidence="16">The sequence shown here is derived from an EMBL/GenBank/DDBJ whole genome shotgun (WGS) entry which is preliminary data.</text>
</comment>
<evidence type="ECO:0000256" key="12">
    <source>
        <dbReference type="ARBA" id="ARBA00048870"/>
    </source>
</evidence>
<evidence type="ECO:0000256" key="11">
    <source>
        <dbReference type="ARBA" id="ARBA00042831"/>
    </source>
</evidence>
<dbReference type="CDD" id="cd08958">
    <property type="entry name" value="FR_SDR_e"/>
    <property type="match status" value="1"/>
</dbReference>
<dbReference type="InterPro" id="IPR050425">
    <property type="entry name" value="NAD(P)_dehydrat-like"/>
</dbReference>
<dbReference type="InterPro" id="IPR036291">
    <property type="entry name" value="NAD(P)-bd_dom_sf"/>
</dbReference>
<keyword evidence="2" id="KW-0521">NADP</keyword>
<evidence type="ECO:0000256" key="2">
    <source>
        <dbReference type="ARBA" id="ARBA00022857"/>
    </source>
</evidence>
<evidence type="ECO:0000256" key="4">
    <source>
        <dbReference type="ARBA" id="ARBA00023241"/>
    </source>
</evidence>
<dbReference type="AlphaFoldDB" id="A0AAV0DTG6"/>
<comment type="catalytic activity">
    <reaction evidence="12">
        <text>(2S)-flavan-4-ol + NADP(+) = (2S)-flavanone + NADPH + H(+)</text>
        <dbReference type="Rhea" id="RHEA:11228"/>
        <dbReference type="ChEBI" id="CHEBI:15378"/>
        <dbReference type="ChEBI" id="CHEBI:15605"/>
        <dbReference type="ChEBI" id="CHEBI:15606"/>
        <dbReference type="ChEBI" id="CHEBI:57783"/>
        <dbReference type="ChEBI" id="CHEBI:58349"/>
        <dbReference type="EC" id="1.1.1.234"/>
    </reaction>
</comment>
<evidence type="ECO:0000256" key="1">
    <source>
        <dbReference type="ARBA" id="ARBA00004935"/>
    </source>
</evidence>
<dbReference type="Gene3D" id="3.40.50.720">
    <property type="entry name" value="NAD(P)-binding Rossmann-like Domain"/>
    <property type="match status" value="1"/>
</dbReference>
<reference evidence="16" key="1">
    <citation type="submission" date="2022-07" db="EMBL/GenBank/DDBJ databases">
        <authorList>
            <person name="Macas J."/>
            <person name="Novak P."/>
            <person name="Neumann P."/>
        </authorList>
    </citation>
    <scope>NUCLEOTIDE SEQUENCE</scope>
</reference>
<dbReference type="PANTHER" id="PTHR10366:SF628">
    <property type="entry name" value="NAD(P)-BINDING ROSSMANN-FOLD SUPERFAMILY PROTEIN"/>
    <property type="match status" value="1"/>
</dbReference>
<dbReference type="InterPro" id="IPR001509">
    <property type="entry name" value="Epimerase_deHydtase"/>
</dbReference>
<gene>
    <name evidence="16" type="ORF">CEPIT_LOCUS18190</name>
</gene>